<accession>A0A5M8FI17</accession>
<dbReference type="GO" id="GO:0004519">
    <property type="term" value="F:endonuclease activity"/>
    <property type="evidence" value="ECO:0007669"/>
    <property type="project" value="UniProtKB-KW"/>
</dbReference>
<protein>
    <submittedName>
        <fullName evidence="1">HNH endonuclease</fullName>
    </submittedName>
</protein>
<sequence length="366" mass="41772">MRYVDRSQYSTPKVMVAVLGHRSEAELELVKVEAYIKEKARIRALNEQNKAQAKLAGLKPPATVAKPPSPFQLYGHDSVRARLNEMFHRKCAYCESLYYATSAMEVEHYRPKESVQGEADHEGYWWLGAAWDNLLPSCIYCNQRRSQSLPRASGKPVVLLEHKGQFEDPRSAFTGKGTHFPVLGARVTDRTGDSSKELPLLLNPCLDQPKDHLDYYIDFKNIIGLMLARPNVGAIPSSIGLDPKTREEFRDELALTLRHNLDLRGSVSILIYGLNRLGLVQDRTRVLRQLMFMESQVVEITTFIKKLKLRASKPAYDYADEDKLIEQGLKHLRDRTVQQMKSMAKPQAPYSMMVRAYLECFTARLN</sequence>
<evidence type="ECO:0000313" key="2">
    <source>
        <dbReference type="Proteomes" id="UP000323909"/>
    </source>
</evidence>
<organism evidence="1 2">
    <name type="scientific">Pseudomonas veronii</name>
    <dbReference type="NCBI Taxonomy" id="76761"/>
    <lineage>
        <taxon>Bacteria</taxon>
        <taxon>Pseudomonadati</taxon>
        <taxon>Pseudomonadota</taxon>
        <taxon>Gammaproteobacteria</taxon>
        <taxon>Pseudomonadales</taxon>
        <taxon>Pseudomonadaceae</taxon>
        <taxon>Pseudomonas</taxon>
    </lineage>
</organism>
<dbReference type="InterPro" id="IPR003615">
    <property type="entry name" value="HNH_nuc"/>
</dbReference>
<reference evidence="1 2" key="1">
    <citation type="submission" date="2019-09" db="EMBL/GenBank/DDBJ databases">
        <title>Genomic sequencing of 4 copper resistant soil isolates.</title>
        <authorList>
            <person name="Havryliuk O."/>
        </authorList>
    </citation>
    <scope>NUCLEOTIDE SEQUENCE [LARGE SCALE GENOMIC DNA]</scope>
    <source>
        <strain evidence="1 2">UKR4</strain>
    </source>
</reference>
<evidence type="ECO:0000313" key="1">
    <source>
        <dbReference type="EMBL" id="KAA6182761.1"/>
    </source>
</evidence>
<dbReference type="Proteomes" id="UP000323909">
    <property type="component" value="Unassembled WGS sequence"/>
</dbReference>
<dbReference type="Gene3D" id="1.10.30.50">
    <property type="match status" value="1"/>
</dbReference>
<dbReference type="AlphaFoldDB" id="A0A5M8FI17"/>
<name>A0A5M8FI17_PSEVE</name>
<keyword evidence="1" id="KW-0255">Endonuclease</keyword>
<gene>
    <name evidence="1" type="ORF">F3K53_08160</name>
</gene>
<comment type="caution">
    <text evidence="1">The sequence shown here is derived from an EMBL/GenBank/DDBJ whole genome shotgun (WGS) entry which is preliminary data.</text>
</comment>
<dbReference type="EMBL" id="VWXT01000102">
    <property type="protein sequence ID" value="KAA6182761.1"/>
    <property type="molecule type" value="Genomic_DNA"/>
</dbReference>
<proteinExistence type="predicted"/>
<keyword evidence="1" id="KW-0540">Nuclease</keyword>
<dbReference type="RefSeq" id="WP_024074668.1">
    <property type="nucleotide sequence ID" value="NZ_JAARMA010000014.1"/>
</dbReference>
<keyword evidence="1" id="KW-0378">Hydrolase</keyword>
<dbReference type="CDD" id="cd00085">
    <property type="entry name" value="HNHc"/>
    <property type="match status" value="1"/>
</dbReference>